<keyword evidence="2" id="KW-1185">Reference proteome</keyword>
<reference evidence="1 2" key="1">
    <citation type="submission" date="2013-03" db="EMBL/GenBank/DDBJ databases">
        <title>The Genome Sequence of Cladophialophora psammophila CBS 110553.</title>
        <authorList>
            <consortium name="The Broad Institute Genomics Platform"/>
            <person name="Cuomo C."/>
            <person name="de Hoog S."/>
            <person name="Gorbushina A."/>
            <person name="Walker B."/>
            <person name="Young S.K."/>
            <person name="Zeng Q."/>
            <person name="Gargeya S."/>
            <person name="Fitzgerald M."/>
            <person name="Haas B."/>
            <person name="Abouelleil A."/>
            <person name="Allen A.W."/>
            <person name="Alvarado L."/>
            <person name="Arachchi H.M."/>
            <person name="Berlin A.M."/>
            <person name="Chapman S.B."/>
            <person name="Gainer-Dewar J."/>
            <person name="Goldberg J."/>
            <person name="Griggs A."/>
            <person name="Gujja S."/>
            <person name="Hansen M."/>
            <person name="Howarth C."/>
            <person name="Imamovic A."/>
            <person name="Ireland A."/>
            <person name="Larimer J."/>
            <person name="McCowan C."/>
            <person name="Murphy C."/>
            <person name="Pearson M."/>
            <person name="Poon T.W."/>
            <person name="Priest M."/>
            <person name="Roberts A."/>
            <person name="Saif S."/>
            <person name="Shea T."/>
            <person name="Sisk P."/>
            <person name="Sykes S."/>
            <person name="Wortman J."/>
            <person name="Nusbaum C."/>
            <person name="Birren B."/>
        </authorList>
    </citation>
    <scope>NUCLEOTIDE SEQUENCE [LARGE SCALE GENOMIC DNA]</scope>
    <source>
        <strain evidence="1 2">CBS 110553</strain>
    </source>
</reference>
<proteinExistence type="predicted"/>
<dbReference type="EMBL" id="AMGX01000029">
    <property type="protein sequence ID" value="EXJ61346.1"/>
    <property type="molecule type" value="Genomic_DNA"/>
</dbReference>
<dbReference type="Proteomes" id="UP000019471">
    <property type="component" value="Unassembled WGS sequence"/>
</dbReference>
<comment type="caution">
    <text evidence="1">The sequence shown here is derived from an EMBL/GenBank/DDBJ whole genome shotgun (WGS) entry which is preliminary data.</text>
</comment>
<sequence>MDGQGDREILAGRPRLATSTFEGSPNSDLRLHRRCYSNTWEALVGHDASDKAVLAFYARLLVDKLTPSMLCDPDGHLLDALRPNSVMLRNITDMFVPMMKKPACSQFTRWVNVDSIEIVRESLPAPILDGTERRGLPYDHRNMCRLEGRTLPEYKAIVAALVRYALGDESVVAGR</sequence>
<dbReference type="RefSeq" id="XP_007750663.1">
    <property type="nucleotide sequence ID" value="XM_007752473.1"/>
</dbReference>
<protein>
    <submittedName>
        <fullName evidence="1">Uncharacterized protein</fullName>
    </submittedName>
</protein>
<dbReference type="GeneID" id="19196590"/>
<organism evidence="1 2">
    <name type="scientific">Cladophialophora psammophila CBS 110553</name>
    <dbReference type="NCBI Taxonomy" id="1182543"/>
    <lineage>
        <taxon>Eukaryota</taxon>
        <taxon>Fungi</taxon>
        <taxon>Dikarya</taxon>
        <taxon>Ascomycota</taxon>
        <taxon>Pezizomycotina</taxon>
        <taxon>Eurotiomycetes</taxon>
        <taxon>Chaetothyriomycetidae</taxon>
        <taxon>Chaetothyriales</taxon>
        <taxon>Herpotrichiellaceae</taxon>
        <taxon>Cladophialophora</taxon>
    </lineage>
</organism>
<evidence type="ECO:0000313" key="1">
    <source>
        <dbReference type="EMBL" id="EXJ61346.1"/>
    </source>
</evidence>
<dbReference type="OrthoDB" id="5086500at2759"/>
<dbReference type="HOGENOM" id="CLU_1532392_0_0_1"/>
<dbReference type="AlphaFoldDB" id="W9WA12"/>
<accession>W9WA12</accession>
<gene>
    <name evidence="1" type="ORF">A1O5_11904</name>
</gene>
<name>W9WA12_9EURO</name>
<evidence type="ECO:0000313" key="2">
    <source>
        <dbReference type="Proteomes" id="UP000019471"/>
    </source>
</evidence>